<dbReference type="GeneID" id="107267273"/>
<dbReference type="SUPFAM" id="SSF82185">
    <property type="entry name" value="Histone H3 K4-specific methyltransferase SET7/9 N-terminal domain"/>
    <property type="match status" value="1"/>
</dbReference>
<comment type="function">
    <text evidence="5">Assembles a suppression complex (suppresome) by tethering SIRT1 and MDM2 to regulate composite modifications of p53/TP53. Confers both deacetylation-mediated functional inactivation, by SIRT1, and ubiquitination-dependent degradation, by MDM2, of p53/TP53, promoting a proliferative and cell survival behaviors. May play a role in the regulation of spermatogenesis.</text>
</comment>
<evidence type="ECO:0000313" key="6">
    <source>
        <dbReference type="Proteomes" id="UP000694920"/>
    </source>
</evidence>
<proteinExistence type="predicted"/>
<dbReference type="Pfam" id="PF02493">
    <property type="entry name" value="MORN"/>
    <property type="match status" value="6"/>
</dbReference>
<sequence length="227" mass="26302">MPISKTIKTNRITARDKLSDRNGWRHSIYSPSAPAKDYYKGQWKDDKKEGKGTEFTRYNWLYEGDWLNGLKHGYGTLSRTAKDGTTFKSYTGNWLHGMKHGFGGHWYQNGDYYEGTFQKNKKHGFGHMSYGTKAFYRGMWMDDYPHGKGVLNQANGNTYDGQFFNGKKQGYGVFYHFDTGQLQEGVWDNDICLTSTMKDICWRQSAIHPTPYPIPIVSLYFFLSSHK</sequence>
<gene>
    <name evidence="7" type="primary">LOC107267273</name>
</gene>
<keyword evidence="6" id="KW-1185">Reference proteome</keyword>
<dbReference type="Proteomes" id="UP000694920">
    <property type="component" value="Unplaced"/>
</dbReference>
<comment type="subcellular location">
    <subcellularLocation>
        <location evidence="1">Cytoplasmic vesicle</location>
        <location evidence="1">Secretory vesicle</location>
        <location evidence="1">Acrosome</location>
    </subcellularLocation>
</comment>
<dbReference type="SMART" id="SM00698">
    <property type="entry name" value="MORN"/>
    <property type="match status" value="6"/>
</dbReference>
<dbReference type="InterPro" id="IPR052472">
    <property type="entry name" value="MORN3"/>
</dbReference>
<dbReference type="PANTHER" id="PTHR46511">
    <property type="entry name" value="MORN REPEAT-CONTAINING PROTEIN 3"/>
    <property type="match status" value="1"/>
</dbReference>
<evidence type="ECO:0000256" key="3">
    <source>
        <dbReference type="ARBA" id="ARBA00023329"/>
    </source>
</evidence>
<organism evidence="6 7">
    <name type="scientific">Cephus cinctus</name>
    <name type="common">Wheat stem sawfly</name>
    <dbReference type="NCBI Taxonomy" id="211228"/>
    <lineage>
        <taxon>Eukaryota</taxon>
        <taxon>Metazoa</taxon>
        <taxon>Ecdysozoa</taxon>
        <taxon>Arthropoda</taxon>
        <taxon>Hexapoda</taxon>
        <taxon>Insecta</taxon>
        <taxon>Pterygota</taxon>
        <taxon>Neoptera</taxon>
        <taxon>Endopterygota</taxon>
        <taxon>Hymenoptera</taxon>
        <taxon>Cephoidea</taxon>
        <taxon>Cephidae</taxon>
        <taxon>Cephus</taxon>
    </lineage>
</organism>
<keyword evidence="3" id="KW-0968">Cytoplasmic vesicle</keyword>
<dbReference type="Gene3D" id="2.20.110.10">
    <property type="entry name" value="Histone H3 K4-specific methyltransferase SET7/9 N-terminal domain"/>
    <property type="match status" value="3"/>
</dbReference>
<evidence type="ECO:0000256" key="2">
    <source>
        <dbReference type="ARBA" id="ARBA00022737"/>
    </source>
</evidence>
<evidence type="ECO:0000256" key="1">
    <source>
        <dbReference type="ARBA" id="ARBA00004218"/>
    </source>
</evidence>
<dbReference type="KEGG" id="ccin:107267273"/>
<dbReference type="GO" id="GO:0001669">
    <property type="term" value="C:acrosomal vesicle"/>
    <property type="evidence" value="ECO:0007669"/>
    <property type="project" value="UniProtKB-SubCell"/>
</dbReference>
<accession>A0AAJ7BV24</accession>
<protein>
    <recommendedName>
        <fullName evidence="4">MORN repeat-containing protein 3</fullName>
    </recommendedName>
</protein>
<evidence type="ECO:0000313" key="7">
    <source>
        <dbReference type="RefSeq" id="XP_015594242.1"/>
    </source>
</evidence>
<evidence type="ECO:0000256" key="4">
    <source>
        <dbReference type="ARBA" id="ARBA00039854"/>
    </source>
</evidence>
<keyword evidence="2" id="KW-0677">Repeat</keyword>
<dbReference type="RefSeq" id="XP_015594242.1">
    <property type="nucleotide sequence ID" value="XM_015738756.2"/>
</dbReference>
<dbReference type="PANTHER" id="PTHR46511:SF1">
    <property type="entry name" value="MORN REPEAT-CONTAINING PROTEIN 3"/>
    <property type="match status" value="1"/>
</dbReference>
<evidence type="ECO:0000256" key="5">
    <source>
        <dbReference type="ARBA" id="ARBA00045851"/>
    </source>
</evidence>
<name>A0AAJ7BV24_CEPCN</name>
<dbReference type="InterPro" id="IPR003409">
    <property type="entry name" value="MORN"/>
</dbReference>
<reference evidence="7" key="1">
    <citation type="submission" date="2025-08" db="UniProtKB">
        <authorList>
            <consortium name="RefSeq"/>
        </authorList>
    </citation>
    <scope>IDENTIFICATION</scope>
</reference>
<dbReference type="AlphaFoldDB" id="A0AAJ7BV24"/>